<dbReference type="EMBL" id="CYXP01000006">
    <property type="protein sequence ID" value="CUN22906.1"/>
    <property type="molecule type" value="Genomic_DNA"/>
</dbReference>
<accession>A0A173V8A4</accession>
<dbReference type="Proteomes" id="UP000095591">
    <property type="component" value="Unassembled WGS sequence"/>
</dbReference>
<reference evidence="1 2" key="1">
    <citation type="submission" date="2015-09" db="EMBL/GenBank/DDBJ databases">
        <authorList>
            <consortium name="Pathogen Informatics"/>
        </authorList>
    </citation>
    <scope>NUCLEOTIDE SEQUENCE [LARGE SCALE GENOMIC DNA]</scope>
    <source>
        <strain evidence="1 2">2789STDY5608872</strain>
    </source>
</reference>
<sequence>MAEEIIDPNKGLIDMPDLAGSEVCKNLYESFYASIKSSQGDALEGLPEQDQIVINNKIKNAAYNLASPIANCIGTSEPSEPQLGTFVKKTGDNMSGRLGTLFGFQTGEDGKIFFQTKQEKEGAIIKDQYISIEEKLKIDSHNLFIDNKILFNHFSRDSDKKEILEIDGGNIVDFKESSIQITGTLNANSLSVSNDSFTYSSNTVYHAGNSNKEDIDWTMKNSNVKGSLLVEGNSTLKGLLTSLQKVELGSNNNVILYINDDENMEVNGDIELGKTYKIKIDKKDVLGCPSENNIQLSSIGGSLILGSGDDSTTNIRLWNTLTTYAGDHNLIDKFGNASFMNTFEAGYGFGNKLLSTAESSVVIHEKLRFGDDTGPFISADTYGIGLEAKYMRGEYNATHRTTINIGQSTSIYQDQSRNSESVFIGSTADFFTFNNPIEAKDFIGITESTTRLSDNTLFFTDNTHLVNVVDVDGTTGIGIRHYGDSYFMDNLSSERFSTGFAGEGWAIRKKLDTGNVELTVDEAVIRKKMRVYELEIQKISVVNGSLWVSDSCSADKVTTIP</sequence>
<evidence type="ECO:0000313" key="1">
    <source>
        <dbReference type="EMBL" id="CUN22906.1"/>
    </source>
</evidence>
<dbReference type="RefSeq" id="WP_044546693.1">
    <property type="nucleotide sequence ID" value="NZ_CDRH01000788.1"/>
</dbReference>
<name>A0A173V8A4_PARDI</name>
<gene>
    <name evidence="1" type="ORF">ERS852429_02699</name>
</gene>
<proteinExistence type="predicted"/>
<protein>
    <submittedName>
        <fullName evidence="1">Uncharacterized protein</fullName>
    </submittedName>
</protein>
<dbReference type="AlphaFoldDB" id="A0A173V8A4"/>
<evidence type="ECO:0000313" key="2">
    <source>
        <dbReference type="Proteomes" id="UP000095591"/>
    </source>
</evidence>
<organism evidence="1 2">
    <name type="scientific">Parabacteroides distasonis</name>
    <dbReference type="NCBI Taxonomy" id="823"/>
    <lineage>
        <taxon>Bacteria</taxon>
        <taxon>Pseudomonadati</taxon>
        <taxon>Bacteroidota</taxon>
        <taxon>Bacteroidia</taxon>
        <taxon>Bacteroidales</taxon>
        <taxon>Tannerellaceae</taxon>
        <taxon>Parabacteroides</taxon>
    </lineage>
</organism>